<dbReference type="GO" id="GO:0009229">
    <property type="term" value="P:thiamine diphosphate biosynthetic process"/>
    <property type="evidence" value="ECO:0007669"/>
    <property type="project" value="UniProtKB-UniRule"/>
</dbReference>
<feature type="binding site" evidence="2">
    <location>
        <position position="131"/>
    </location>
    <ligand>
        <name>Mg(2+)</name>
        <dbReference type="ChEBI" id="CHEBI:18420"/>
        <label>1</label>
    </ligand>
</feature>
<feature type="binding site" evidence="2">
    <location>
        <position position="81"/>
    </location>
    <ligand>
        <name>Mg(2+)</name>
        <dbReference type="ChEBI" id="CHEBI:18420"/>
        <label>3</label>
    </ligand>
</feature>
<keyword evidence="2" id="KW-0479">Metal-binding</keyword>
<evidence type="ECO:0000256" key="2">
    <source>
        <dbReference type="HAMAP-Rule" id="MF_02128"/>
    </source>
</evidence>
<feature type="binding site" evidence="2">
    <location>
        <position position="60"/>
    </location>
    <ligand>
        <name>substrate</name>
    </ligand>
</feature>
<feature type="domain" description="PurM-like N-terminal" evidence="3">
    <location>
        <begin position="36"/>
        <end position="148"/>
    </location>
</feature>
<dbReference type="NCBIfam" id="TIGR01379">
    <property type="entry name" value="thiL"/>
    <property type="match status" value="1"/>
</dbReference>
<feature type="binding site" evidence="2">
    <location>
        <position position="229"/>
    </location>
    <ligand>
        <name>Mg(2+)</name>
        <dbReference type="ChEBI" id="CHEBI:18420"/>
        <label>5</label>
    </ligand>
</feature>
<feature type="binding site" evidence="2">
    <location>
        <position position="228"/>
    </location>
    <ligand>
        <name>ATP</name>
        <dbReference type="ChEBI" id="CHEBI:30616"/>
    </ligand>
</feature>
<gene>
    <name evidence="2 4" type="primary">thiL</name>
    <name evidence="4" type="ORF">H9847_09965</name>
</gene>
<keyword evidence="2" id="KW-0460">Magnesium</keyword>
<evidence type="ECO:0000313" key="4">
    <source>
        <dbReference type="EMBL" id="MBU3845166.1"/>
    </source>
</evidence>
<comment type="pathway">
    <text evidence="2">Cofactor biosynthesis; thiamine diphosphate biosynthesis; thiamine diphosphate from thiamine phosphate: step 1/1.</text>
</comment>
<dbReference type="Gene3D" id="3.30.1330.10">
    <property type="entry name" value="PurM-like, N-terminal domain"/>
    <property type="match status" value="1"/>
</dbReference>
<dbReference type="EC" id="2.7.4.16" evidence="2"/>
<feature type="binding site" evidence="2">
    <location>
        <position position="51"/>
    </location>
    <ligand>
        <name>Mg(2+)</name>
        <dbReference type="ChEBI" id="CHEBI:18420"/>
        <label>4</label>
    </ligand>
</feature>
<comment type="caution">
    <text evidence="4">The sequence shown here is derived from an EMBL/GenBank/DDBJ whole genome shotgun (WGS) entry which is preliminary data.</text>
</comment>
<dbReference type="Proteomes" id="UP000733611">
    <property type="component" value="Unassembled WGS sequence"/>
</dbReference>
<dbReference type="GO" id="GO:0005524">
    <property type="term" value="F:ATP binding"/>
    <property type="evidence" value="ECO:0007669"/>
    <property type="project" value="UniProtKB-UniRule"/>
</dbReference>
<feature type="binding site" evidence="2">
    <location>
        <position position="38"/>
    </location>
    <ligand>
        <name>Mg(2+)</name>
        <dbReference type="ChEBI" id="CHEBI:18420"/>
        <label>4</label>
    </ligand>
</feature>
<reference evidence="4" key="2">
    <citation type="submission" date="2021-04" db="EMBL/GenBank/DDBJ databases">
        <authorList>
            <person name="Gilroy R."/>
        </authorList>
    </citation>
    <scope>NUCLEOTIDE SEQUENCE</scope>
    <source>
        <strain evidence="4">378</strain>
    </source>
</reference>
<evidence type="ECO:0000313" key="5">
    <source>
        <dbReference type="Proteomes" id="UP000733611"/>
    </source>
</evidence>
<dbReference type="CDD" id="cd02194">
    <property type="entry name" value="ThiL"/>
    <property type="match status" value="1"/>
</dbReference>
<comment type="caution">
    <text evidence="2">Lacks conserved residue(s) required for the propagation of feature annotation.</text>
</comment>
<dbReference type="Gene3D" id="3.90.650.10">
    <property type="entry name" value="PurM-like C-terminal domain"/>
    <property type="match status" value="1"/>
</dbReference>
<dbReference type="SUPFAM" id="SSF55326">
    <property type="entry name" value="PurM N-terminal domain-like"/>
    <property type="match status" value="1"/>
</dbReference>
<dbReference type="PANTHER" id="PTHR30270:SF0">
    <property type="entry name" value="THIAMINE-MONOPHOSPHATE KINASE"/>
    <property type="match status" value="1"/>
</dbReference>
<keyword evidence="2" id="KW-0547">Nucleotide-binding</keyword>
<protein>
    <recommendedName>
        <fullName evidence="2">Thiamine-monophosphate kinase</fullName>
        <shortName evidence="2">TMP kinase</shortName>
        <shortName evidence="2">Thiamine-phosphate kinase</shortName>
        <ecNumber evidence="2">2.7.4.16</ecNumber>
    </recommendedName>
</protein>
<dbReference type="InterPro" id="IPR036676">
    <property type="entry name" value="PurM-like_C_sf"/>
</dbReference>
<dbReference type="GO" id="GO:0009228">
    <property type="term" value="P:thiamine biosynthetic process"/>
    <property type="evidence" value="ECO:0007669"/>
    <property type="project" value="UniProtKB-KW"/>
</dbReference>
<organism evidence="4 5">
    <name type="scientific">Candidatus Anaerobiospirillum pullicola</name>
    <dbReference type="NCBI Taxonomy" id="2838451"/>
    <lineage>
        <taxon>Bacteria</taxon>
        <taxon>Pseudomonadati</taxon>
        <taxon>Pseudomonadota</taxon>
        <taxon>Gammaproteobacteria</taxon>
        <taxon>Aeromonadales</taxon>
        <taxon>Succinivibrionaceae</taxon>
        <taxon>Anaerobiospirillum</taxon>
    </lineage>
</organism>
<evidence type="ECO:0000259" key="3">
    <source>
        <dbReference type="Pfam" id="PF00586"/>
    </source>
</evidence>
<feature type="binding site" evidence="2">
    <location>
        <position position="366"/>
    </location>
    <ligand>
        <name>substrate</name>
    </ligand>
</feature>
<comment type="similarity">
    <text evidence="2">Belongs to the thiamine-monophosphate kinase family.</text>
</comment>
<feature type="binding site" evidence="2">
    <location>
        <position position="81"/>
    </location>
    <ligand>
        <name>Mg(2+)</name>
        <dbReference type="ChEBI" id="CHEBI:18420"/>
        <label>2</label>
    </ligand>
</feature>
<dbReference type="AlphaFoldDB" id="A0A948THL1"/>
<dbReference type="Pfam" id="PF00586">
    <property type="entry name" value="AIRS"/>
    <property type="match status" value="1"/>
</dbReference>
<feature type="binding site" evidence="2">
    <location>
        <position position="158"/>
    </location>
    <ligand>
        <name>ATP</name>
        <dbReference type="ChEBI" id="CHEBI:30616"/>
    </ligand>
</feature>
<feature type="binding site" evidence="2">
    <location>
        <position position="52"/>
    </location>
    <ligand>
        <name>Mg(2+)</name>
        <dbReference type="ChEBI" id="CHEBI:18420"/>
        <label>1</label>
    </ligand>
</feature>
<feature type="binding site" evidence="2">
    <location>
        <position position="38"/>
    </location>
    <ligand>
        <name>Mg(2+)</name>
        <dbReference type="ChEBI" id="CHEBI:18420"/>
        <label>3</label>
    </ligand>
</feature>
<keyword evidence="2 4" id="KW-0808">Transferase</keyword>
<dbReference type="SUPFAM" id="SSF56042">
    <property type="entry name" value="PurM C-terminal domain-like"/>
    <property type="match status" value="1"/>
</dbReference>
<feature type="binding site" evidence="2">
    <location>
        <position position="53"/>
    </location>
    <ligand>
        <name>Mg(2+)</name>
        <dbReference type="ChEBI" id="CHEBI:18420"/>
        <label>2</label>
    </ligand>
</feature>
<comment type="miscellaneous">
    <text evidence="2">Reaction mechanism of ThiL seems to utilize a direct, inline transfer of the gamma-phosphate of ATP to TMP rather than a phosphorylated enzyme intermediate.</text>
</comment>
<dbReference type="EMBL" id="JAHLFE010000207">
    <property type="protein sequence ID" value="MBU3845166.1"/>
    <property type="molecule type" value="Genomic_DNA"/>
</dbReference>
<evidence type="ECO:0000256" key="1">
    <source>
        <dbReference type="ARBA" id="ARBA00022977"/>
    </source>
</evidence>
<feature type="binding site" evidence="2">
    <location>
        <position position="226"/>
    </location>
    <ligand>
        <name>Mg(2+)</name>
        <dbReference type="ChEBI" id="CHEBI:18420"/>
        <label>3</label>
    </ligand>
</feature>
<keyword evidence="2" id="KW-0067">ATP-binding</keyword>
<dbReference type="GO" id="GO:0009030">
    <property type="term" value="F:thiamine-phosphate kinase activity"/>
    <property type="evidence" value="ECO:0007669"/>
    <property type="project" value="UniProtKB-UniRule"/>
</dbReference>
<feature type="binding site" evidence="2">
    <location>
        <position position="53"/>
    </location>
    <ligand>
        <name>Mg(2+)</name>
        <dbReference type="ChEBI" id="CHEBI:18420"/>
        <label>1</label>
    </ligand>
</feature>
<dbReference type="HAMAP" id="MF_02128">
    <property type="entry name" value="TMP_kinase"/>
    <property type="match status" value="1"/>
</dbReference>
<proteinExistence type="inferred from homology"/>
<feature type="binding site" evidence="2">
    <location>
        <begin position="130"/>
        <end position="131"/>
    </location>
    <ligand>
        <name>ATP</name>
        <dbReference type="ChEBI" id="CHEBI:30616"/>
    </ligand>
</feature>
<dbReference type="InterPro" id="IPR036921">
    <property type="entry name" value="PurM-like_N_sf"/>
</dbReference>
<dbReference type="InterPro" id="IPR016188">
    <property type="entry name" value="PurM-like_N"/>
</dbReference>
<comment type="function">
    <text evidence="2">Catalyzes the ATP-dependent phosphorylation of thiamine-monophosphate (TMP) to form thiamine-pyrophosphate (TPP), the active form of vitamin B1.</text>
</comment>
<comment type="catalytic activity">
    <reaction evidence="2">
        <text>thiamine phosphate + ATP = thiamine diphosphate + ADP</text>
        <dbReference type="Rhea" id="RHEA:15913"/>
        <dbReference type="ChEBI" id="CHEBI:30616"/>
        <dbReference type="ChEBI" id="CHEBI:37575"/>
        <dbReference type="ChEBI" id="CHEBI:58937"/>
        <dbReference type="ChEBI" id="CHEBI:456216"/>
        <dbReference type="EC" id="2.7.4.16"/>
    </reaction>
</comment>
<sequence length="373" mass="41268">MAATTDEFSFIHQYFTNLNPQFASQAKDLGLVVGIGDDAAVLELNGTFVLTTDTLVEKVHFFSEITPRLLGSRVLDVNFSDVYAMGALPCFATLSLEIPSAYRDNPAFWAEFSAGLNECLTRHKCALIGGNITHTEGPLAISVTVIGKTVQPKQVWLRSGAQVGDYICLAGEVGTNGLFVDSTYKQTIKALPESERLAFEKLAYTYPAHMRKLVEVLAPLCHCAIDVSDGVYGDCTHILQHSRCCGEVWPHAFALNPWVEQHLDQLWQQKKDFAYQAGTFGGDYNLLFTMSPVAWRLFATERTKQPLLREIPVRRIGRITVKFEGDAKEVAQAAMSEGNSLATARNLLLLKSRGGSYMDLPESLSYNHFSSEQ</sequence>
<accession>A0A948THL1</accession>
<dbReference type="GO" id="GO:0000287">
    <property type="term" value="F:magnesium ion binding"/>
    <property type="evidence" value="ECO:0007669"/>
    <property type="project" value="UniProtKB-UniRule"/>
</dbReference>
<reference evidence="4" key="1">
    <citation type="journal article" date="2021" name="PeerJ">
        <title>Extensive microbial diversity within the chicken gut microbiome revealed by metagenomics and culture.</title>
        <authorList>
            <person name="Gilroy R."/>
            <person name="Ravi A."/>
            <person name="Getino M."/>
            <person name="Pursley I."/>
            <person name="Horton D.L."/>
            <person name="Alikhan N.F."/>
            <person name="Baker D."/>
            <person name="Gharbi K."/>
            <person name="Hall N."/>
            <person name="Watson M."/>
            <person name="Adriaenssens E.M."/>
            <person name="Foster-Nyarko E."/>
            <person name="Jarju S."/>
            <person name="Secka A."/>
            <person name="Antonio M."/>
            <person name="Oren A."/>
            <person name="Chaudhuri R.R."/>
            <person name="La Ragione R."/>
            <person name="Hildebrand F."/>
            <person name="Pallen M.J."/>
        </authorList>
    </citation>
    <scope>NUCLEOTIDE SEQUENCE</scope>
    <source>
        <strain evidence="4">378</strain>
    </source>
</reference>
<name>A0A948THL1_9GAMM</name>
<keyword evidence="2 4" id="KW-0418">Kinase</keyword>
<dbReference type="InterPro" id="IPR006283">
    <property type="entry name" value="ThiL-like"/>
</dbReference>
<keyword evidence="1 2" id="KW-0784">Thiamine biosynthesis</keyword>
<feature type="binding site" evidence="2">
    <location>
        <position position="81"/>
    </location>
    <ligand>
        <name>Mg(2+)</name>
        <dbReference type="ChEBI" id="CHEBI:18420"/>
        <label>4</label>
    </ligand>
</feature>
<dbReference type="PANTHER" id="PTHR30270">
    <property type="entry name" value="THIAMINE-MONOPHOSPHATE KINASE"/>
    <property type="match status" value="1"/>
</dbReference>